<dbReference type="GO" id="GO:0043758">
    <property type="term" value="F:acetate-CoA ligase (ADP-forming) activity"/>
    <property type="evidence" value="ECO:0007669"/>
    <property type="project" value="InterPro"/>
</dbReference>
<dbReference type="Gene3D" id="3.30.470.20">
    <property type="entry name" value="ATP-grasp fold, B domain"/>
    <property type="match status" value="1"/>
</dbReference>
<comment type="caution">
    <text evidence="6">The sequence shown here is derived from an EMBL/GenBank/DDBJ whole genome shotgun (WGS) entry which is preliminary data.</text>
</comment>
<dbReference type="Gene3D" id="3.40.630.30">
    <property type="match status" value="1"/>
</dbReference>
<protein>
    <submittedName>
        <fullName evidence="6">Bifunctional acyl-CoA synthetase/GNAT family N-acetyltransferase</fullName>
    </submittedName>
</protein>
<dbReference type="InterPro" id="IPR016102">
    <property type="entry name" value="Succinyl-CoA_synth-like"/>
</dbReference>
<dbReference type="InterPro" id="IPR036291">
    <property type="entry name" value="NAD(P)-bd_dom_sf"/>
</dbReference>
<dbReference type="Pfam" id="PF13380">
    <property type="entry name" value="CoA_binding_2"/>
    <property type="match status" value="1"/>
</dbReference>
<dbReference type="Pfam" id="PF13549">
    <property type="entry name" value="ATP-grasp_5"/>
    <property type="match status" value="1"/>
</dbReference>
<reference evidence="6 7" key="1">
    <citation type="submission" date="2019-01" db="EMBL/GenBank/DDBJ databases">
        <authorList>
            <person name="Chen W.-M."/>
        </authorList>
    </citation>
    <scope>NUCLEOTIDE SEQUENCE [LARGE SCALE GENOMIC DNA]</scope>
    <source>
        <strain evidence="6 7">ICH-3</strain>
    </source>
</reference>
<dbReference type="SUPFAM" id="SSF56059">
    <property type="entry name" value="Glutathione synthetase ATP-binding domain-like"/>
    <property type="match status" value="1"/>
</dbReference>
<keyword evidence="7" id="KW-1185">Reference proteome</keyword>
<evidence type="ECO:0000313" key="6">
    <source>
        <dbReference type="EMBL" id="RVT53713.1"/>
    </source>
</evidence>
<dbReference type="SUPFAM" id="SSF52210">
    <property type="entry name" value="Succinyl-CoA synthetase domains"/>
    <property type="match status" value="2"/>
</dbReference>
<dbReference type="OrthoDB" id="9807426at2"/>
<dbReference type="FunFam" id="3.30.1490.20:FF:000020">
    <property type="entry name" value="Protein lysine acetyltransferase"/>
    <property type="match status" value="1"/>
</dbReference>
<dbReference type="PROSITE" id="PS51186">
    <property type="entry name" value="GNAT"/>
    <property type="match status" value="1"/>
</dbReference>
<dbReference type="Pfam" id="PF00583">
    <property type="entry name" value="Acetyltransf_1"/>
    <property type="match status" value="1"/>
</dbReference>
<dbReference type="InterPro" id="IPR003781">
    <property type="entry name" value="CoA-bd"/>
</dbReference>
<keyword evidence="2" id="KW-0547">Nucleotide-binding</keyword>
<dbReference type="PANTHER" id="PTHR43334">
    <property type="entry name" value="ACETATE--COA LIGASE [ADP-FORMING]"/>
    <property type="match status" value="1"/>
</dbReference>
<dbReference type="SUPFAM" id="SSF55729">
    <property type="entry name" value="Acyl-CoA N-acyltransferases (Nat)"/>
    <property type="match status" value="1"/>
</dbReference>
<dbReference type="InterPro" id="IPR000182">
    <property type="entry name" value="GNAT_dom"/>
</dbReference>
<comment type="similarity">
    <text evidence="4">In the N-terminal section; belongs to the acetate CoA ligase alpha subunit family.</text>
</comment>
<dbReference type="Pfam" id="PF13607">
    <property type="entry name" value="Succ_CoA_lig"/>
    <property type="match status" value="1"/>
</dbReference>
<dbReference type="AlphaFoldDB" id="A0A3S2WWY2"/>
<organism evidence="6 7">
    <name type="scientific">Rubrivivax albus</name>
    <dbReference type="NCBI Taxonomy" id="2499835"/>
    <lineage>
        <taxon>Bacteria</taxon>
        <taxon>Pseudomonadati</taxon>
        <taxon>Pseudomonadota</taxon>
        <taxon>Betaproteobacteria</taxon>
        <taxon>Burkholderiales</taxon>
        <taxon>Sphaerotilaceae</taxon>
        <taxon>Rubrivivax</taxon>
    </lineage>
</organism>
<keyword evidence="1" id="KW-0436">Ligase</keyword>
<feature type="domain" description="N-acetyltransferase" evidence="5">
    <location>
        <begin position="733"/>
        <end position="884"/>
    </location>
</feature>
<evidence type="ECO:0000256" key="2">
    <source>
        <dbReference type="ARBA" id="ARBA00022741"/>
    </source>
</evidence>
<accession>A0A3S2WWY2</accession>
<keyword evidence="3" id="KW-0067">ATP-binding</keyword>
<dbReference type="Gene3D" id="3.30.1490.20">
    <property type="entry name" value="ATP-grasp fold, A domain"/>
    <property type="match status" value="1"/>
</dbReference>
<dbReference type="RefSeq" id="WP_128195149.1">
    <property type="nucleotide sequence ID" value="NZ_SACT01000001.1"/>
</dbReference>
<evidence type="ECO:0000259" key="5">
    <source>
        <dbReference type="PROSITE" id="PS51186"/>
    </source>
</evidence>
<dbReference type="GO" id="GO:0016747">
    <property type="term" value="F:acyltransferase activity, transferring groups other than amino-acyl groups"/>
    <property type="evidence" value="ECO:0007669"/>
    <property type="project" value="InterPro"/>
</dbReference>
<dbReference type="InterPro" id="IPR032875">
    <property type="entry name" value="Succ_CoA_lig_flav_dom"/>
</dbReference>
<gene>
    <name evidence="6" type="ORF">ENE75_02130</name>
</gene>
<dbReference type="Gene3D" id="3.40.50.720">
    <property type="entry name" value="NAD(P)-binding Rossmann-like Domain"/>
    <property type="match status" value="1"/>
</dbReference>
<evidence type="ECO:0000313" key="7">
    <source>
        <dbReference type="Proteomes" id="UP000288178"/>
    </source>
</evidence>
<dbReference type="SUPFAM" id="SSF51735">
    <property type="entry name" value="NAD(P)-binding Rossmann-fold domains"/>
    <property type="match status" value="1"/>
</dbReference>
<dbReference type="PANTHER" id="PTHR43334:SF1">
    <property type="entry name" value="3-HYDROXYPROPIONATE--COA LIGASE [ADP-FORMING]"/>
    <property type="match status" value="1"/>
</dbReference>
<evidence type="ECO:0000256" key="3">
    <source>
        <dbReference type="ARBA" id="ARBA00022840"/>
    </source>
</evidence>
<dbReference type="InterPro" id="IPR043938">
    <property type="entry name" value="Ligase_CoA_dom"/>
</dbReference>
<dbReference type="Gene3D" id="3.40.50.261">
    <property type="entry name" value="Succinyl-CoA synthetase domains"/>
    <property type="match status" value="2"/>
</dbReference>
<sequence length="884" mass="92742">MSIRHLDSLFDPASVAVIGASLREASVGGTVWRNLRAGGFAGPVWPVNPKHATLGEVPCFASVDNLPQAPELAVICTPPATVPGLIAALGARGTKAAVVLTAGFDAAQKQAMLDAARAHLLRILGPNCLGLLAPHIGLNASFAHVNAEPGQLAFVSQSGALVTALLDWARARGVGFSHFVSLGESADVDFGDMLDWLAGDAKTRAILLYVESIREARKFMSAARAAARNKPVILVKAGRSAQGQAAASSHTGALAGSDAVFDAAVQRAGLLRVDTLQDLFDAALTLDRLAGGSPGIDPDRLTVVTNGGGAGVMAADAAAQAGLTLAPLGDTVRAQLDAALPANWSHANPVDLIGDAPEARYLAAFDALLADPAAGMLLFTHAPTAIVPSARIAEALVPKLQPQATRLVSAWLGGDAVAQARARFQAAGLACYDTPEQAVQAVATLATWKRHQAALLETPTADAAEAPFDIATAQAVIDSALAEGREMLTEPEAKAVLAAAGIPVAATRRVGLDADEAVAAARAIGWPVALKILSTDISHKSDVGGVVLDLADEAALRGAIDAMLARVRARRPDAALQGFSVQAMVKRSQALELIVGASLDPLFGPVILFGQGGTAVEVVADRALALPPLNRPLARALVERTRIAKLMHGWRDVPPVAMDAVLDTLVHVSRLLAALPAVVELDINPLLADARGVVALDARVRVLPGAPAGEARFAIRPYPAALMEHWDWQGRPITVRPIRPEDEARHRAFLERLDPEDIRLRIFYSRRSIEHSELARLTQIDYEREMAFIALDANGDTLAVVRGVTDPDNVGAEFGIVVRSDLKGGGLGERLLRKLIDYHRSRGTQVLTAEVLAENARMLALARDLGFTVEPGAEAGVKRVRLAL</sequence>
<dbReference type="InterPro" id="IPR051538">
    <property type="entry name" value="Acyl-CoA_Synth/Transferase"/>
</dbReference>
<dbReference type="EMBL" id="SACT01000001">
    <property type="protein sequence ID" value="RVT53713.1"/>
    <property type="molecule type" value="Genomic_DNA"/>
</dbReference>
<dbReference type="Proteomes" id="UP000288178">
    <property type="component" value="Unassembled WGS sequence"/>
</dbReference>
<dbReference type="GO" id="GO:0005524">
    <property type="term" value="F:ATP binding"/>
    <property type="evidence" value="ECO:0007669"/>
    <property type="project" value="UniProtKB-KW"/>
</dbReference>
<keyword evidence="6" id="KW-0808">Transferase</keyword>
<evidence type="ECO:0000256" key="1">
    <source>
        <dbReference type="ARBA" id="ARBA00022598"/>
    </source>
</evidence>
<dbReference type="InterPro" id="IPR013815">
    <property type="entry name" value="ATP_grasp_subdomain_1"/>
</dbReference>
<dbReference type="SMART" id="SM00881">
    <property type="entry name" value="CoA_binding"/>
    <property type="match status" value="1"/>
</dbReference>
<dbReference type="InterPro" id="IPR016181">
    <property type="entry name" value="Acyl_CoA_acyltransferase"/>
</dbReference>
<name>A0A3S2WWY2_9BURK</name>
<proteinExistence type="inferred from homology"/>
<dbReference type="Pfam" id="PF19045">
    <property type="entry name" value="Ligase_CoA_2"/>
    <property type="match status" value="1"/>
</dbReference>
<evidence type="ECO:0000256" key="4">
    <source>
        <dbReference type="ARBA" id="ARBA00060888"/>
    </source>
</evidence>